<protein>
    <submittedName>
        <fullName evidence="2">Sugar phosphate isomerase/epimerase</fullName>
    </submittedName>
</protein>
<dbReference type="Gene3D" id="3.20.20.150">
    <property type="entry name" value="Divalent-metal-dependent TIM barrel enzymes"/>
    <property type="match status" value="1"/>
</dbReference>
<accession>A0A7S7NRK0</accession>
<dbReference type="GO" id="GO:0016853">
    <property type="term" value="F:isomerase activity"/>
    <property type="evidence" value="ECO:0007669"/>
    <property type="project" value="UniProtKB-KW"/>
</dbReference>
<evidence type="ECO:0000259" key="1">
    <source>
        <dbReference type="Pfam" id="PF01261"/>
    </source>
</evidence>
<dbReference type="InterPro" id="IPR013022">
    <property type="entry name" value="Xyl_isomerase-like_TIM-brl"/>
</dbReference>
<reference evidence="2 3" key="1">
    <citation type="submission" date="2020-10" db="EMBL/GenBank/DDBJ databases">
        <title>Complete genome sequence of Paludibaculum fermentans P105T, a facultatively anaerobic acidobacterium capable of dissimilatory Fe(III) reduction.</title>
        <authorList>
            <person name="Dedysh S.N."/>
            <person name="Beletsky A.V."/>
            <person name="Kulichevskaya I.S."/>
            <person name="Mardanov A.V."/>
            <person name="Ravin N.V."/>
        </authorList>
    </citation>
    <scope>NUCLEOTIDE SEQUENCE [LARGE SCALE GENOMIC DNA]</scope>
    <source>
        <strain evidence="2 3">P105</strain>
    </source>
</reference>
<gene>
    <name evidence="2" type="ORF">IRI77_35595</name>
</gene>
<evidence type="ECO:0000313" key="2">
    <source>
        <dbReference type="EMBL" id="QOY88004.1"/>
    </source>
</evidence>
<dbReference type="Proteomes" id="UP000593892">
    <property type="component" value="Chromosome"/>
</dbReference>
<keyword evidence="3" id="KW-1185">Reference proteome</keyword>
<dbReference type="SUPFAM" id="SSF51658">
    <property type="entry name" value="Xylose isomerase-like"/>
    <property type="match status" value="1"/>
</dbReference>
<dbReference type="RefSeq" id="WP_194449667.1">
    <property type="nucleotide sequence ID" value="NZ_CP063849.1"/>
</dbReference>
<sequence length="299" mass="32927">MTGLLPLTRRAALTAALGGLLRALPLDEIKLGITTDEIDEEPKTAAEFLARFNLHWAEVRSVWGKYNTSQPVEKVREIRGIFDAAKMRTSIVDTAFFRADIPTAAALDKEWALLDSAMDRADILGTKLLRIFAFVPKDGSTGDTAAYPRSYELLKEAATHAKKRGFRLAVENLKGGYVQTGADSARLLKAVSNDNLGLAWDPNNAASCGEAPLKDGYPKLDPARIFHVHLRDWRHKADGTVEWAAVGTGEFDNLGQIRALRKDRYQGSYTLETHWRTPEGKARATEISLGGLLKVIAQV</sequence>
<proteinExistence type="predicted"/>
<dbReference type="EMBL" id="CP063849">
    <property type="protein sequence ID" value="QOY88004.1"/>
    <property type="molecule type" value="Genomic_DNA"/>
</dbReference>
<dbReference type="PANTHER" id="PTHR12110">
    <property type="entry name" value="HYDROXYPYRUVATE ISOMERASE"/>
    <property type="match status" value="1"/>
</dbReference>
<dbReference type="PANTHER" id="PTHR12110:SF41">
    <property type="entry name" value="INOSOSE DEHYDRATASE"/>
    <property type="match status" value="1"/>
</dbReference>
<name>A0A7S7NRK0_PALFE</name>
<organism evidence="2 3">
    <name type="scientific">Paludibaculum fermentans</name>
    <dbReference type="NCBI Taxonomy" id="1473598"/>
    <lineage>
        <taxon>Bacteria</taxon>
        <taxon>Pseudomonadati</taxon>
        <taxon>Acidobacteriota</taxon>
        <taxon>Terriglobia</taxon>
        <taxon>Bryobacterales</taxon>
        <taxon>Bryobacteraceae</taxon>
        <taxon>Paludibaculum</taxon>
    </lineage>
</organism>
<dbReference type="AlphaFoldDB" id="A0A7S7NRK0"/>
<dbReference type="InterPro" id="IPR036237">
    <property type="entry name" value="Xyl_isomerase-like_sf"/>
</dbReference>
<evidence type="ECO:0000313" key="3">
    <source>
        <dbReference type="Proteomes" id="UP000593892"/>
    </source>
</evidence>
<feature type="domain" description="Xylose isomerase-like TIM barrel" evidence="1">
    <location>
        <begin position="72"/>
        <end position="282"/>
    </location>
</feature>
<dbReference type="KEGG" id="pfer:IRI77_35595"/>
<keyword evidence="2" id="KW-0413">Isomerase</keyword>
<dbReference type="Pfam" id="PF01261">
    <property type="entry name" value="AP_endonuc_2"/>
    <property type="match status" value="1"/>
</dbReference>
<dbReference type="InterPro" id="IPR050312">
    <property type="entry name" value="IolE/XylAMocC-like"/>
</dbReference>